<feature type="transmembrane region" description="Helical" evidence="5">
    <location>
        <begin position="41"/>
        <end position="63"/>
    </location>
</feature>
<proteinExistence type="predicted"/>
<evidence type="ECO:0000313" key="6">
    <source>
        <dbReference type="EMBL" id="RDC55435.1"/>
    </source>
</evidence>
<accession>A0A369PW27</accession>
<name>A0A369PW27_9SPHI</name>
<dbReference type="Pfam" id="PF13564">
    <property type="entry name" value="DoxX_2"/>
    <property type="match status" value="1"/>
</dbReference>
<keyword evidence="7" id="KW-1185">Reference proteome</keyword>
<dbReference type="InterPro" id="IPR032808">
    <property type="entry name" value="DoxX"/>
</dbReference>
<keyword evidence="2 5" id="KW-0812">Transmembrane</keyword>
<evidence type="ECO:0000256" key="1">
    <source>
        <dbReference type="ARBA" id="ARBA00004141"/>
    </source>
</evidence>
<keyword evidence="3 5" id="KW-1133">Transmembrane helix</keyword>
<dbReference type="AlphaFoldDB" id="A0A369PW27"/>
<dbReference type="Proteomes" id="UP000253961">
    <property type="component" value="Unassembled WGS sequence"/>
</dbReference>
<evidence type="ECO:0000256" key="3">
    <source>
        <dbReference type="ARBA" id="ARBA00022989"/>
    </source>
</evidence>
<reference evidence="6 7" key="1">
    <citation type="submission" date="2018-07" db="EMBL/GenBank/DDBJ databases">
        <title>Pedobacter sp. nov., isolated from soil.</title>
        <authorList>
            <person name="Zhou L.Y."/>
            <person name="Du Z.J."/>
        </authorList>
    </citation>
    <scope>NUCLEOTIDE SEQUENCE [LARGE SCALE GENOMIC DNA]</scope>
    <source>
        <strain evidence="6 7">JDX94</strain>
    </source>
</reference>
<sequence>MKAKTKNITGWVLSGLIGLMLGASAIDKIIGSEHALQTGASFGLSAGTYSVLGMIEIFSVILFLYPRTGILGTLLLSSYLGGAIATHLQHHQSILFPMAFEAVAWIAAVIRFPELRLRIWNDKSIGQV</sequence>
<evidence type="ECO:0000256" key="4">
    <source>
        <dbReference type="ARBA" id="ARBA00023136"/>
    </source>
</evidence>
<evidence type="ECO:0000313" key="7">
    <source>
        <dbReference type="Proteomes" id="UP000253961"/>
    </source>
</evidence>
<dbReference type="EMBL" id="QPKV01000007">
    <property type="protein sequence ID" value="RDC55435.1"/>
    <property type="molecule type" value="Genomic_DNA"/>
</dbReference>
<feature type="transmembrane region" description="Helical" evidence="5">
    <location>
        <begin position="94"/>
        <end position="113"/>
    </location>
</feature>
<dbReference type="RefSeq" id="WP_115404123.1">
    <property type="nucleotide sequence ID" value="NZ_QPKV01000007.1"/>
</dbReference>
<keyword evidence="4 5" id="KW-0472">Membrane</keyword>
<protein>
    <submittedName>
        <fullName evidence="6">DoxX family protein</fullName>
    </submittedName>
</protein>
<dbReference type="OrthoDB" id="677659at2"/>
<evidence type="ECO:0000256" key="5">
    <source>
        <dbReference type="SAM" id="Phobius"/>
    </source>
</evidence>
<evidence type="ECO:0000256" key="2">
    <source>
        <dbReference type="ARBA" id="ARBA00022692"/>
    </source>
</evidence>
<feature type="transmembrane region" description="Helical" evidence="5">
    <location>
        <begin position="70"/>
        <end position="88"/>
    </location>
</feature>
<comment type="caution">
    <text evidence="6">The sequence shown here is derived from an EMBL/GenBank/DDBJ whole genome shotgun (WGS) entry which is preliminary data.</text>
</comment>
<comment type="subcellular location">
    <subcellularLocation>
        <location evidence="1">Membrane</location>
        <topology evidence="1">Multi-pass membrane protein</topology>
    </subcellularLocation>
</comment>
<gene>
    <name evidence="6" type="ORF">DU508_17100</name>
</gene>
<dbReference type="GO" id="GO:0016020">
    <property type="term" value="C:membrane"/>
    <property type="evidence" value="ECO:0007669"/>
    <property type="project" value="UniProtKB-SubCell"/>
</dbReference>
<organism evidence="6 7">
    <name type="scientific">Pedobacter chinensis</name>
    <dbReference type="NCBI Taxonomy" id="2282421"/>
    <lineage>
        <taxon>Bacteria</taxon>
        <taxon>Pseudomonadati</taxon>
        <taxon>Bacteroidota</taxon>
        <taxon>Sphingobacteriia</taxon>
        <taxon>Sphingobacteriales</taxon>
        <taxon>Sphingobacteriaceae</taxon>
        <taxon>Pedobacter</taxon>
    </lineage>
</organism>